<dbReference type="GO" id="GO:0016020">
    <property type="term" value="C:membrane"/>
    <property type="evidence" value="ECO:0007669"/>
    <property type="project" value="UniProtKB-SubCell"/>
</dbReference>
<dbReference type="AlphaFoldDB" id="A0A0A2VJ93"/>
<dbReference type="GO" id="GO:0022857">
    <property type="term" value="F:transmembrane transporter activity"/>
    <property type="evidence" value="ECO:0007669"/>
    <property type="project" value="TreeGrafter"/>
</dbReference>
<name>A0A0A2VJ93_PARBA</name>
<dbReference type="Gene3D" id="1.20.1250.20">
    <property type="entry name" value="MFS general substrate transporter like domains"/>
    <property type="match status" value="1"/>
</dbReference>
<evidence type="ECO:0000256" key="2">
    <source>
        <dbReference type="ARBA" id="ARBA00022448"/>
    </source>
</evidence>
<dbReference type="PANTHER" id="PTHR43791">
    <property type="entry name" value="PERMEASE-RELATED"/>
    <property type="match status" value="1"/>
</dbReference>
<sequence>MDKTPSQMVSNNIMESSVPSKQIDDDQGLTERNPQFTFTEEEEKVVIRKLDWNLLPLIFVLYSLSILDRSNLGNARISGLGEDIDLSGRRYTWLATVFYISYILSQWTQSAGKPSNRITG</sequence>
<evidence type="ECO:0000256" key="5">
    <source>
        <dbReference type="ARBA" id="ARBA00023136"/>
    </source>
</evidence>
<dbReference type="KEGG" id="pbl:PAAG_12357"/>
<dbReference type="Proteomes" id="UP000002059">
    <property type="component" value="Partially assembled WGS sequence"/>
</dbReference>
<comment type="subcellular location">
    <subcellularLocation>
        <location evidence="1">Membrane</location>
        <topology evidence="1">Multi-pass membrane protein</topology>
    </subcellularLocation>
</comment>
<proteinExistence type="predicted"/>
<evidence type="ECO:0000256" key="1">
    <source>
        <dbReference type="ARBA" id="ARBA00004141"/>
    </source>
</evidence>
<dbReference type="InterPro" id="IPR036259">
    <property type="entry name" value="MFS_trans_sf"/>
</dbReference>
<accession>A0A0A2VJ93</accession>
<dbReference type="GeneID" id="26971043"/>
<dbReference type="HOGENOM" id="CLU_2050322_0_0_1"/>
<keyword evidence="3" id="KW-0812">Transmembrane</keyword>
<dbReference type="VEuPathDB" id="FungiDB:PAAG_12357"/>
<keyword evidence="4" id="KW-1133">Transmembrane helix</keyword>
<keyword evidence="2" id="KW-0813">Transport</keyword>
<evidence type="ECO:0000256" key="4">
    <source>
        <dbReference type="ARBA" id="ARBA00022989"/>
    </source>
</evidence>
<evidence type="ECO:0000256" key="6">
    <source>
        <dbReference type="SAM" id="MobiDB-lite"/>
    </source>
</evidence>
<evidence type="ECO:0000313" key="7">
    <source>
        <dbReference type="EMBL" id="KGQ00984.1"/>
    </source>
</evidence>
<evidence type="ECO:0000256" key="3">
    <source>
        <dbReference type="ARBA" id="ARBA00022692"/>
    </source>
</evidence>
<dbReference type="OrthoDB" id="6730379at2759"/>
<gene>
    <name evidence="7" type="ORF">PAAG_12357</name>
</gene>
<dbReference type="SUPFAM" id="SSF103473">
    <property type="entry name" value="MFS general substrate transporter"/>
    <property type="match status" value="1"/>
</dbReference>
<dbReference type="RefSeq" id="XP_015702546.1">
    <property type="nucleotide sequence ID" value="XM_015847855.1"/>
</dbReference>
<evidence type="ECO:0008006" key="9">
    <source>
        <dbReference type="Google" id="ProtNLM"/>
    </source>
</evidence>
<dbReference type="PANTHER" id="PTHR43791:SF36">
    <property type="entry name" value="TRANSPORTER, PUTATIVE (AFU_ORTHOLOGUE AFUA_6G08340)-RELATED"/>
    <property type="match status" value="1"/>
</dbReference>
<feature type="compositionally biased region" description="Polar residues" evidence="6">
    <location>
        <begin position="1"/>
        <end position="20"/>
    </location>
</feature>
<evidence type="ECO:0000313" key="8">
    <source>
        <dbReference type="Proteomes" id="UP000002059"/>
    </source>
</evidence>
<protein>
    <recommendedName>
        <fullName evidence="9">Major facilitator superfamily (MFS) profile domain-containing protein</fullName>
    </recommendedName>
</protein>
<keyword evidence="5" id="KW-0472">Membrane</keyword>
<dbReference type="EMBL" id="KN294013">
    <property type="protein sequence ID" value="KGQ00984.1"/>
    <property type="molecule type" value="Genomic_DNA"/>
</dbReference>
<feature type="region of interest" description="Disordered" evidence="6">
    <location>
        <begin position="1"/>
        <end position="31"/>
    </location>
</feature>
<keyword evidence="8" id="KW-1185">Reference proteome</keyword>
<organism evidence="7 8">
    <name type="scientific">Paracoccidioides lutzii (strain ATCC MYA-826 / Pb01)</name>
    <name type="common">Paracoccidioides brasiliensis</name>
    <dbReference type="NCBI Taxonomy" id="502779"/>
    <lineage>
        <taxon>Eukaryota</taxon>
        <taxon>Fungi</taxon>
        <taxon>Dikarya</taxon>
        <taxon>Ascomycota</taxon>
        <taxon>Pezizomycotina</taxon>
        <taxon>Eurotiomycetes</taxon>
        <taxon>Eurotiomycetidae</taxon>
        <taxon>Onygenales</taxon>
        <taxon>Ajellomycetaceae</taxon>
        <taxon>Paracoccidioides</taxon>
    </lineage>
</organism>
<reference evidence="7 8" key="1">
    <citation type="journal article" date="2011" name="PLoS Genet.">
        <title>Comparative genomic analysis of human fungal pathogens causing paracoccidioidomycosis.</title>
        <authorList>
            <person name="Desjardins C.A."/>
            <person name="Champion M.D."/>
            <person name="Holder J.W."/>
            <person name="Muszewska A."/>
            <person name="Goldberg J."/>
            <person name="Bailao A.M."/>
            <person name="Brigido M.M."/>
            <person name="Ferreira M.E."/>
            <person name="Garcia A.M."/>
            <person name="Grynberg M."/>
            <person name="Gujja S."/>
            <person name="Heiman D.I."/>
            <person name="Henn M.R."/>
            <person name="Kodira C.D."/>
            <person name="Leon-Narvaez H."/>
            <person name="Longo L.V."/>
            <person name="Ma L.J."/>
            <person name="Malavazi I."/>
            <person name="Matsuo A.L."/>
            <person name="Morais F.V."/>
            <person name="Pereira M."/>
            <person name="Rodriguez-Brito S."/>
            <person name="Sakthikumar S."/>
            <person name="Salem-Izacc S.M."/>
            <person name="Sykes S.M."/>
            <person name="Teixeira M.M."/>
            <person name="Vallejo M.C."/>
            <person name="Walter M.E."/>
            <person name="Yandava C."/>
            <person name="Young S."/>
            <person name="Zeng Q."/>
            <person name="Zucker J."/>
            <person name="Felipe M.S."/>
            <person name="Goldman G.H."/>
            <person name="Haas B.J."/>
            <person name="McEwen J.G."/>
            <person name="Nino-Vega G."/>
            <person name="Puccia R."/>
            <person name="San-Blas G."/>
            <person name="Soares C.M."/>
            <person name="Birren B.W."/>
            <person name="Cuomo C.A."/>
        </authorList>
    </citation>
    <scope>NUCLEOTIDE SEQUENCE [LARGE SCALE GENOMIC DNA]</scope>
    <source>
        <strain evidence="8">ATCC MYA-826 / Pb01</strain>
    </source>
</reference>